<comment type="caution">
    <text evidence="3">The sequence shown here is derived from an EMBL/GenBank/DDBJ whole genome shotgun (WGS) entry which is preliminary data.</text>
</comment>
<feature type="compositionally biased region" description="Low complexity" evidence="1">
    <location>
        <begin position="444"/>
        <end position="454"/>
    </location>
</feature>
<gene>
    <name evidence="3" type="ORF">GSI_13749</name>
</gene>
<accession>A0A2G8RRN9</accession>
<dbReference type="STRING" id="1077348.A0A2G8RRN9"/>
<dbReference type="OrthoDB" id="3364132at2759"/>
<feature type="compositionally biased region" description="Pro residues" evidence="1">
    <location>
        <begin position="237"/>
        <end position="250"/>
    </location>
</feature>
<protein>
    <recommendedName>
        <fullName evidence="2">DUF7918 domain-containing protein</fullName>
    </recommendedName>
</protein>
<dbReference type="AlphaFoldDB" id="A0A2G8RRN9"/>
<evidence type="ECO:0000313" key="3">
    <source>
        <dbReference type="EMBL" id="PIL23998.1"/>
    </source>
</evidence>
<dbReference type="PANTHER" id="PTHR36223">
    <property type="entry name" value="BETA-LACTAMASE-TYPE TRANSPEPTIDASE FOLD DOMAIN CONTAINING PROTEIN"/>
    <property type="match status" value="1"/>
</dbReference>
<sequence length="503" mass="55600">MPLNHRGYGAYISHNDEEVEPHKPKLESDKVTMSGYIVSEAGMGFKVHWIESKPPSHLSVEIRMDGRRMGVVSHVKGSSQTSNCGFRVAVDAVAPYQFAPLATHDDDDLPSAYTEDLGTIEIRLRRVRSFVSVAFTPRTPQPGGSVHERKTRGRGTGSHCVSLGDKKDVKAKSTILKPILIDDKPYVVFRFYYRPRDFLESKGIIRGRSPSRSSSATAVGSAKSSSGHRKKRQRPPSEAPPSPGADSPPPAKRRRSVFEPDEDMSTPAVEVDEARQTPVPDEDEDNKENVVEIRLSSRGNYAIPGESTSRVRVKTDPDVSVEKDSSPCIKRESPSEPPRRQSKRIKREPSPSPVRETSQAVKREPSAPLPSLLPPPLTRGGMPSPAPAIKTEPLSPRRRLRSPAVKRESVSPPRRVSSPRVKKGSPPSALKRPPTHVKREPSDNNALALPLPLLEGNVQEESLEPKEEEETWDEEEETLVEVCDPTLLQNLTKNSVEMPGRSM</sequence>
<evidence type="ECO:0000313" key="4">
    <source>
        <dbReference type="Proteomes" id="UP000230002"/>
    </source>
</evidence>
<organism evidence="3 4">
    <name type="scientific">Ganoderma sinense ZZ0214-1</name>
    <dbReference type="NCBI Taxonomy" id="1077348"/>
    <lineage>
        <taxon>Eukaryota</taxon>
        <taxon>Fungi</taxon>
        <taxon>Dikarya</taxon>
        <taxon>Basidiomycota</taxon>
        <taxon>Agaricomycotina</taxon>
        <taxon>Agaricomycetes</taxon>
        <taxon>Polyporales</taxon>
        <taxon>Polyporaceae</taxon>
        <taxon>Ganoderma</taxon>
    </lineage>
</organism>
<evidence type="ECO:0000256" key="1">
    <source>
        <dbReference type="SAM" id="MobiDB-lite"/>
    </source>
</evidence>
<dbReference type="Pfam" id="PF25534">
    <property type="entry name" value="DUF7918"/>
    <property type="match status" value="1"/>
</dbReference>
<feature type="compositionally biased region" description="Basic and acidic residues" evidence="1">
    <location>
        <begin position="313"/>
        <end position="339"/>
    </location>
</feature>
<feature type="domain" description="DUF7918" evidence="2">
    <location>
        <begin position="27"/>
        <end position="205"/>
    </location>
</feature>
<feature type="compositionally biased region" description="Low complexity" evidence="1">
    <location>
        <begin position="410"/>
        <end position="419"/>
    </location>
</feature>
<dbReference type="InterPro" id="IPR057678">
    <property type="entry name" value="DUF7918"/>
</dbReference>
<reference evidence="3 4" key="1">
    <citation type="journal article" date="2015" name="Sci. Rep.">
        <title>Chromosome-level genome map provides insights into diverse defense mechanisms in the medicinal fungus Ganoderma sinense.</title>
        <authorList>
            <person name="Zhu Y."/>
            <person name="Xu J."/>
            <person name="Sun C."/>
            <person name="Zhou S."/>
            <person name="Xu H."/>
            <person name="Nelson D.R."/>
            <person name="Qian J."/>
            <person name="Song J."/>
            <person name="Luo H."/>
            <person name="Xiang L."/>
            <person name="Li Y."/>
            <person name="Xu Z."/>
            <person name="Ji A."/>
            <person name="Wang L."/>
            <person name="Lu S."/>
            <person name="Hayward A."/>
            <person name="Sun W."/>
            <person name="Li X."/>
            <person name="Schwartz D.C."/>
            <person name="Wang Y."/>
            <person name="Chen S."/>
        </authorList>
    </citation>
    <scope>NUCLEOTIDE SEQUENCE [LARGE SCALE GENOMIC DNA]</scope>
    <source>
        <strain evidence="3 4">ZZ0214-1</strain>
    </source>
</reference>
<feature type="compositionally biased region" description="Low complexity" evidence="1">
    <location>
        <begin position="206"/>
        <end position="222"/>
    </location>
</feature>
<evidence type="ECO:0000259" key="2">
    <source>
        <dbReference type="Pfam" id="PF25534"/>
    </source>
</evidence>
<feature type="region of interest" description="Disordered" evidence="1">
    <location>
        <begin position="206"/>
        <end position="473"/>
    </location>
</feature>
<name>A0A2G8RRN9_9APHY</name>
<feature type="region of interest" description="Disordered" evidence="1">
    <location>
        <begin position="1"/>
        <end position="22"/>
    </location>
</feature>
<feature type="region of interest" description="Disordered" evidence="1">
    <location>
        <begin position="135"/>
        <end position="163"/>
    </location>
</feature>
<feature type="compositionally biased region" description="Pro residues" evidence="1">
    <location>
        <begin position="367"/>
        <end position="377"/>
    </location>
</feature>
<dbReference type="EMBL" id="AYKW01000067">
    <property type="protein sequence ID" value="PIL23998.1"/>
    <property type="molecule type" value="Genomic_DNA"/>
</dbReference>
<keyword evidence="4" id="KW-1185">Reference proteome</keyword>
<dbReference type="Proteomes" id="UP000230002">
    <property type="component" value="Unassembled WGS sequence"/>
</dbReference>
<dbReference type="PANTHER" id="PTHR36223:SF1">
    <property type="entry name" value="TRANSCRIPTION ELONGATION FACTOR EAF N-TERMINAL DOMAIN-CONTAINING PROTEIN"/>
    <property type="match status" value="1"/>
</dbReference>
<proteinExistence type="predicted"/>